<dbReference type="InterPro" id="IPR029058">
    <property type="entry name" value="AB_hydrolase_fold"/>
</dbReference>
<accession>A0A5M3Z4Z6</accession>
<dbReference type="PANTHER" id="PTHR37574">
    <property type="entry name" value="LIPASE B"/>
    <property type="match status" value="1"/>
</dbReference>
<dbReference type="Proteomes" id="UP000452235">
    <property type="component" value="Unassembled WGS sequence"/>
</dbReference>
<protein>
    <submittedName>
        <fullName evidence="3">Lipase</fullName>
    </submittedName>
</protein>
<feature type="region of interest" description="Disordered" evidence="1">
    <location>
        <begin position="125"/>
        <end position="147"/>
    </location>
</feature>
<feature type="chain" id="PRO_5043534489" evidence="2">
    <location>
        <begin position="24"/>
        <end position="422"/>
    </location>
</feature>
<dbReference type="Gene3D" id="3.40.50.1820">
    <property type="entry name" value="alpha/beta hydrolase"/>
    <property type="match status" value="1"/>
</dbReference>
<name>A0A5M3Z4Z6_ASPTE</name>
<proteinExistence type="predicted"/>
<dbReference type="PANTHER" id="PTHR37574:SF1">
    <property type="entry name" value="LIPASE B"/>
    <property type="match status" value="1"/>
</dbReference>
<evidence type="ECO:0000256" key="2">
    <source>
        <dbReference type="SAM" id="SignalP"/>
    </source>
</evidence>
<keyword evidence="4" id="KW-1185">Reference proteome</keyword>
<reference evidence="3 4" key="1">
    <citation type="submission" date="2020-01" db="EMBL/GenBank/DDBJ databases">
        <title>Aspergillus terreus IFO 6365 whole genome shotgun sequence.</title>
        <authorList>
            <person name="Kanamasa S."/>
            <person name="Takahashi H."/>
        </authorList>
    </citation>
    <scope>NUCLEOTIDE SEQUENCE [LARGE SCALE GENOMIC DNA]</scope>
    <source>
        <strain evidence="3 4">IFO 6365</strain>
    </source>
</reference>
<dbReference type="AlphaFoldDB" id="A0A5M3Z4Z6"/>
<dbReference type="VEuPathDB" id="FungiDB:ATEG_06064"/>
<evidence type="ECO:0000313" key="4">
    <source>
        <dbReference type="Proteomes" id="UP000452235"/>
    </source>
</evidence>
<sequence length="422" mass="45098">MYPPMAMAVFTGVLLGQFITTAALSGDRRSLPETLLMVTNEVKALGFLGVSALQEVDLLVSHLLDLSTGKKVPVTSVDGTIKELSDLLDSRNSTFDHITYALDLVTRGLLPGNILDLLEGVTDDEINSSNNDNTKSPSSPIYPQKAPEDAPYSVEEAALRSALYIPSSFGYGANGKTPVLLVPGTAVPAGLTYHFNFVKLLSATSFADPAWLNIPGHSLDDVQVNAEYVAYAINYLSGVSNDSTIGVISWSQGGLDTQWTLKYWPSTRAVVQDFMPVSPDFHGTLMGGPCPGFPSTLCTPSLIQQAHDTSLFRTLCRGNGDSAYVPTTTLYSSLDEVVQPQIGTEASAFLRDARAVGVTNNQVQLVCPGQMAGSVYTHESMLVNPVAWALVVDALTHDGPGRPSRIDLDTVCGQFLPPGLTR</sequence>
<feature type="compositionally biased region" description="Polar residues" evidence="1">
    <location>
        <begin position="127"/>
        <end position="141"/>
    </location>
</feature>
<evidence type="ECO:0000256" key="1">
    <source>
        <dbReference type="SAM" id="MobiDB-lite"/>
    </source>
</evidence>
<dbReference type="OrthoDB" id="4605274at2759"/>
<dbReference type="SUPFAM" id="SSF53474">
    <property type="entry name" value="alpha/beta-Hydrolases"/>
    <property type="match status" value="1"/>
</dbReference>
<comment type="caution">
    <text evidence="3">The sequence shown here is derived from an EMBL/GenBank/DDBJ whole genome shotgun (WGS) entry which is preliminary data.</text>
</comment>
<dbReference type="EMBL" id="BLJY01000007">
    <property type="protein sequence ID" value="GFF17901.1"/>
    <property type="molecule type" value="Genomic_DNA"/>
</dbReference>
<organism evidence="3 4">
    <name type="scientific">Aspergillus terreus</name>
    <dbReference type="NCBI Taxonomy" id="33178"/>
    <lineage>
        <taxon>Eukaryota</taxon>
        <taxon>Fungi</taxon>
        <taxon>Dikarya</taxon>
        <taxon>Ascomycota</taxon>
        <taxon>Pezizomycotina</taxon>
        <taxon>Eurotiomycetes</taxon>
        <taxon>Eurotiomycetidae</taxon>
        <taxon>Eurotiales</taxon>
        <taxon>Aspergillaceae</taxon>
        <taxon>Aspergillus</taxon>
        <taxon>Aspergillus subgen. Circumdati</taxon>
    </lineage>
</organism>
<dbReference type="InterPro" id="IPR053228">
    <property type="entry name" value="Stereospecific_Lipase"/>
</dbReference>
<feature type="signal peptide" evidence="2">
    <location>
        <begin position="1"/>
        <end position="23"/>
    </location>
</feature>
<keyword evidence="2" id="KW-0732">Signal</keyword>
<evidence type="ECO:0000313" key="3">
    <source>
        <dbReference type="EMBL" id="GFF17901.1"/>
    </source>
</evidence>
<gene>
    <name evidence="3" type="ORF">ATEIFO6365_0007045000</name>
</gene>